<sequence length="178" mass="19247">MSSSQPRNTEPGHPRLHQPFPLCDLEAVAVVAILLGLFQVLLALPLYYIDVSLPLLYLLPLCVGAMFVMAGSYTMACEKSPSRELMKGCAYTNVAGLVGALCALCVYSVSIHSVPTFDTSCDMDTYSSPHDISLHMCPGQQLSVFFRTVATLLLTYSVIALILHSLLSFSALKGLKSN</sequence>
<dbReference type="OrthoDB" id="8839529at2759"/>
<dbReference type="EMBL" id="JAFDVH010000020">
    <property type="protein sequence ID" value="KAG7458509.1"/>
    <property type="molecule type" value="Genomic_DNA"/>
</dbReference>
<evidence type="ECO:0000256" key="5">
    <source>
        <dbReference type="SAM" id="Phobius"/>
    </source>
</evidence>
<gene>
    <name evidence="6" type="ORF">MATL_G00221060</name>
</gene>
<proteinExistence type="predicted"/>
<evidence type="ECO:0000256" key="4">
    <source>
        <dbReference type="ARBA" id="ARBA00023136"/>
    </source>
</evidence>
<evidence type="ECO:0000256" key="2">
    <source>
        <dbReference type="ARBA" id="ARBA00022692"/>
    </source>
</evidence>
<reference evidence="6" key="1">
    <citation type="submission" date="2021-01" db="EMBL/GenBank/DDBJ databases">
        <authorList>
            <person name="Zahm M."/>
            <person name="Roques C."/>
            <person name="Cabau C."/>
            <person name="Klopp C."/>
            <person name="Donnadieu C."/>
            <person name="Jouanno E."/>
            <person name="Lampietro C."/>
            <person name="Louis A."/>
            <person name="Herpin A."/>
            <person name="Echchiki A."/>
            <person name="Berthelot C."/>
            <person name="Parey E."/>
            <person name="Roest-Crollius H."/>
            <person name="Braasch I."/>
            <person name="Postlethwait J."/>
            <person name="Bobe J."/>
            <person name="Montfort J."/>
            <person name="Bouchez O."/>
            <person name="Begum T."/>
            <person name="Mejri S."/>
            <person name="Adams A."/>
            <person name="Chen W.-J."/>
            <person name="Guiguen Y."/>
        </authorList>
    </citation>
    <scope>NUCLEOTIDE SEQUENCE</scope>
    <source>
        <strain evidence="6">YG-15Mar2019-1</strain>
        <tissue evidence="6">Brain</tissue>
    </source>
</reference>
<name>A0A9D3SWU7_MEGAT</name>
<dbReference type="Pfam" id="PF04103">
    <property type="entry name" value="CD20"/>
    <property type="match status" value="1"/>
</dbReference>
<evidence type="ECO:0000256" key="3">
    <source>
        <dbReference type="ARBA" id="ARBA00022989"/>
    </source>
</evidence>
<feature type="transmembrane region" description="Helical" evidence="5">
    <location>
        <begin position="144"/>
        <end position="167"/>
    </location>
</feature>
<feature type="transmembrane region" description="Helical" evidence="5">
    <location>
        <begin position="25"/>
        <end position="49"/>
    </location>
</feature>
<dbReference type="InterPro" id="IPR007237">
    <property type="entry name" value="CD20-like"/>
</dbReference>
<feature type="transmembrane region" description="Helical" evidence="5">
    <location>
        <begin position="88"/>
        <end position="109"/>
    </location>
</feature>
<evidence type="ECO:0000256" key="1">
    <source>
        <dbReference type="ARBA" id="ARBA00004141"/>
    </source>
</evidence>
<dbReference type="Proteomes" id="UP001046870">
    <property type="component" value="Chromosome 20"/>
</dbReference>
<comment type="caution">
    <text evidence="6">The sequence shown here is derived from an EMBL/GenBank/DDBJ whole genome shotgun (WGS) entry which is preliminary data.</text>
</comment>
<feature type="transmembrane region" description="Helical" evidence="5">
    <location>
        <begin position="55"/>
        <end position="76"/>
    </location>
</feature>
<organism evidence="6 7">
    <name type="scientific">Megalops atlanticus</name>
    <name type="common">Tarpon</name>
    <name type="synonym">Clupea gigantea</name>
    <dbReference type="NCBI Taxonomy" id="7932"/>
    <lineage>
        <taxon>Eukaryota</taxon>
        <taxon>Metazoa</taxon>
        <taxon>Chordata</taxon>
        <taxon>Craniata</taxon>
        <taxon>Vertebrata</taxon>
        <taxon>Euteleostomi</taxon>
        <taxon>Actinopterygii</taxon>
        <taxon>Neopterygii</taxon>
        <taxon>Teleostei</taxon>
        <taxon>Elopiformes</taxon>
        <taxon>Megalopidae</taxon>
        <taxon>Megalops</taxon>
    </lineage>
</organism>
<comment type="subcellular location">
    <subcellularLocation>
        <location evidence="1">Membrane</location>
        <topology evidence="1">Multi-pass membrane protein</topology>
    </subcellularLocation>
</comment>
<keyword evidence="2 5" id="KW-0812">Transmembrane</keyword>
<dbReference type="GO" id="GO:0016020">
    <property type="term" value="C:membrane"/>
    <property type="evidence" value="ECO:0007669"/>
    <property type="project" value="UniProtKB-SubCell"/>
</dbReference>
<accession>A0A9D3SWU7</accession>
<dbReference type="AlphaFoldDB" id="A0A9D3SWU7"/>
<protein>
    <submittedName>
        <fullName evidence="6">Uncharacterized protein</fullName>
    </submittedName>
</protein>
<evidence type="ECO:0000313" key="7">
    <source>
        <dbReference type="Proteomes" id="UP001046870"/>
    </source>
</evidence>
<keyword evidence="4 5" id="KW-0472">Membrane</keyword>
<keyword evidence="7" id="KW-1185">Reference proteome</keyword>
<evidence type="ECO:0000313" key="6">
    <source>
        <dbReference type="EMBL" id="KAG7458509.1"/>
    </source>
</evidence>
<keyword evidence="3 5" id="KW-1133">Transmembrane helix</keyword>